<organism evidence="1 2">
    <name type="scientific">Capronia epimyces CBS 606.96</name>
    <dbReference type="NCBI Taxonomy" id="1182542"/>
    <lineage>
        <taxon>Eukaryota</taxon>
        <taxon>Fungi</taxon>
        <taxon>Dikarya</taxon>
        <taxon>Ascomycota</taxon>
        <taxon>Pezizomycotina</taxon>
        <taxon>Eurotiomycetes</taxon>
        <taxon>Chaetothyriomycetidae</taxon>
        <taxon>Chaetothyriales</taxon>
        <taxon>Herpotrichiellaceae</taxon>
        <taxon>Capronia</taxon>
    </lineage>
</organism>
<protein>
    <submittedName>
        <fullName evidence="1">Uncharacterized protein</fullName>
    </submittedName>
</protein>
<evidence type="ECO:0000313" key="1">
    <source>
        <dbReference type="EMBL" id="EXJ79325.1"/>
    </source>
</evidence>
<proteinExistence type="predicted"/>
<evidence type="ECO:0000313" key="2">
    <source>
        <dbReference type="Proteomes" id="UP000019478"/>
    </source>
</evidence>
<feature type="non-terminal residue" evidence="1">
    <location>
        <position position="64"/>
    </location>
</feature>
<dbReference type="HOGENOM" id="CLU_2873741_0_0_1"/>
<dbReference type="Proteomes" id="UP000019478">
    <property type="component" value="Unassembled WGS sequence"/>
</dbReference>
<dbReference type="GeneID" id="19172913"/>
<sequence>IGGLAPGSLYVAWPKSLAQQAGTPTSAFKTQMFKLSRMHMRMQVPPRHILRHTAARPRGRKNLV</sequence>
<name>W9XPR7_9EURO</name>
<reference evidence="1 2" key="1">
    <citation type="submission" date="2013-03" db="EMBL/GenBank/DDBJ databases">
        <title>The Genome Sequence of Capronia epimyces CBS 606.96.</title>
        <authorList>
            <consortium name="The Broad Institute Genomics Platform"/>
            <person name="Cuomo C."/>
            <person name="de Hoog S."/>
            <person name="Gorbushina A."/>
            <person name="Walker B."/>
            <person name="Young S.K."/>
            <person name="Zeng Q."/>
            <person name="Gargeya S."/>
            <person name="Fitzgerald M."/>
            <person name="Haas B."/>
            <person name="Abouelleil A."/>
            <person name="Allen A.W."/>
            <person name="Alvarado L."/>
            <person name="Arachchi H.M."/>
            <person name="Berlin A.M."/>
            <person name="Chapman S.B."/>
            <person name="Gainer-Dewar J."/>
            <person name="Goldberg J."/>
            <person name="Griggs A."/>
            <person name="Gujja S."/>
            <person name="Hansen M."/>
            <person name="Howarth C."/>
            <person name="Imamovic A."/>
            <person name="Ireland A."/>
            <person name="Larimer J."/>
            <person name="McCowan C."/>
            <person name="Murphy C."/>
            <person name="Pearson M."/>
            <person name="Poon T.W."/>
            <person name="Priest M."/>
            <person name="Roberts A."/>
            <person name="Saif S."/>
            <person name="Shea T."/>
            <person name="Sisk P."/>
            <person name="Sykes S."/>
            <person name="Wortman J."/>
            <person name="Nusbaum C."/>
            <person name="Birren B."/>
        </authorList>
    </citation>
    <scope>NUCLEOTIDE SEQUENCE [LARGE SCALE GENOMIC DNA]</scope>
    <source>
        <strain evidence="1 2">CBS 606.96</strain>
    </source>
</reference>
<feature type="non-terminal residue" evidence="1">
    <location>
        <position position="1"/>
    </location>
</feature>
<keyword evidence="2" id="KW-1185">Reference proteome</keyword>
<gene>
    <name evidence="1" type="ORF">A1O3_08827</name>
</gene>
<accession>W9XPR7</accession>
<dbReference type="AlphaFoldDB" id="W9XPR7"/>
<dbReference type="RefSeq" id="XP_007737113.1">
    <property type="nucleotide sequence ID" value="XM_007738923.1"/>
</dbReference>
<comment type="caution">
    <text evidence="1">The sequence shown here is derived from an EMBL/GenBank/DDBJ whole genome shotgun (WGS) entry which is preliminary data.</text>
</comment>
<dbReference type="EMBL" id="AMGY01000008">
    <property type="protein sequence ID" value="EXJ79325.1"/>
    <property type="molecule type" value="Genomic_DNA"/>
</dbReference>